<feature type="domain" description="Glycosyl transferase family 1" evidence="1">
    <location>
        <begin position="198"/>
        <end position="365"/>
    </location>
</feature>
<dbReference type="AlphaFoldDB" id="A0A3A4R0F1"/>
<dbReference type="GO" id="GO:0016757">
    <property type="term" value="F:glycosyltransferase activity"/>
    <property type="evidence" value="ECO:0007669"/>
    <property type="project" value="InterPro"/>
</dbReference>
<dbReference type="SUPFAM" id="SSF53756">
    <property type="entry name" value="UDP-Glycosyltransferase/glycogen phosphorylase"/>
    <property type="match status" value="1"/>
</dbReference>
<evidence type="ECO:0000259" key="1">
    <source>
        <dbReference type="Pfam" id="PF00534"/>
    </source>
</evidence>
<dbReference type="CDD" id="cd03801">
    <property type="entry name" value="GT4_PimA-like"/>
    <property type="match status" value="1"/>
</dbReference>
<dbReference type="PANTHER" id="PTHR12526">
    <property type="entry name" value="GLYCOSYLTRANSFERASE"/>
    <property type="match status" value="1"/>
</dbReference>
<dbReference type="Proteomes" id="UP000266426">
    <property type="component" value="Unassembled WGS sequence"/>
</dbReference>
<dbReference type="Pfam" id="PF00534">
    <property type="entry name" value="Glycos_transf_1"/>
    <property type="match status" value="1"/>
</dbReference>
<comment type="caution">
    <text evidence="3">The sequence shown here is derived from an EMBL/GenBank/DDBJ whole genome shotgun (WGS) entry which is preliminary data.</text>
</comment>
<accession>A0A3A4R0F1</accession>
<dbReference type="InterPro" id="IPR001296">
    <property type="entry name" value="Glyco_trans_1"/>
</dbReference>
<feature type="domain" description="Glycosyltransferase subfamily 4-like N-terminal" evidence="2">
    <location>
        <begin position="16"/>
        <end position="176"/>
    </location>
</feature>
<proteinExistence type="predicted"/>
<evidence type="ECO:0000313" key="3">
    <source>
        <dbReference type="EMBL" id="RJP56307.1"/>
    </source>
</evidence>
<dbReference type="Pfam" id="PF13439">
    <property type="entry name" value="Glyco_transf_4"/>
    <property type="match status" value="1"/>
</dbReference>
<dbReference type="Gene3D" id="3.40.50.2000">
    <property type="entry name" value="Glycogen Phosphorylase B"/>
    <property type="match status" value="2"/>
</dbReference>
<evidence type="ECO:0000259" key="2">
    <source>
        <dbReference type="Pfam" id="PF13439"/>
    </source>
</evidence>
<protein>
    <submittedName>
        <fullName evidence="3">Glycosyltransferase family 1 protein</fullName>
    </submittedName>
</protein>
<dbReference type="PANTHER" id="PTHR12526:SF630">
    <property type="entry name" value="GLYCOSYLTRANSFERASE"/>
    <property type="match status" value="1"/>
</dbReference>
<sequence length="393" mass="43940">MDIYRILFISDHGDAIGGAERSMLELVKGLMADGHKIFCILPGNGAFYQALEQLGVQCRVSVMPVIERNTSVRYVLSGIFALIRFAFTNLIWCLRNKIQIIHSNKTTSLFYSMALSLLSRKTLIWHARSYNRNFGRIGKLAYRFCDAVICISKNLAQPFYEVLGQKKIHIVYNGVSVPKLSKISYSAGKCDVLTGRTGKQHYVGVVGRITACKSIETFIDAIKWISKDYQYGSVHGLIVGDCVTSNPVQMDDDTAYKRSLINRVQRHGIENRITFTGFIANPDDIISELEALVLPSVAEPFGRILIEAMALGIPVIAARAGGIPEIVIDEKSGLLFKPRDSRELASLIVSIIDDPIKKRNLAREGWERAQAVFSTEAYVRNVEKIYSELLQQD</sequence>
<evidence type="ECO:0000313" key="4">
    <source>
        <dbReference type="Proteomes" id="UP000266426"/>
    </source>
</evidence>
<keyword evidence="3" id="KW-0808">Transferase</keyword>
<dbReference type="InterPro" id="IPR028098">
    <property type="entry name" value="Glyco_trans_4-like_N"/>
</dbReference>
<dbReference type="EMBL" id="QZJZ01000097">
    <property type="protein sequence ID" value="RJP56307.1"/>
    <property type="molecule type" value="Genomic_DNA"/>
</dbReference>
<organism evidence="3 4">
    <name type="scientific">Candidatus Auribacter fodinae</name>
    <dbReference type="NCBI Taxonomy" id="2093366"/>
    <lineage>
        <taxon>Bacteria</taxon>
        <taxon>Pseudomonadati</taxon>
        <taxon>Candidatus Auribacterota</taxon>
        <taxon>Candidatus Auribacteria</taxon>
        <taxon>Candidatus Auribacterales</taxon>
        <taxon>Candidatus Auribacteraceae</taxon>
        <taxon>Candidatus Auribacter</taxon>
    </lineage>
</organism>
<name>A0A3A4R0F1_9BACT</name>
<reference evidence="3 4" key="1">
    <citation type="journal article" date="2017" name="ISME J.">
        <title>Energy and carbon metabolisms in a deep terrestrial subsurface fluid microbial community.</title>
        <authorList>
            <person name="Momper L."/>
            <person name="Jungbluth S.P."/>
            <person name="Lee M.D."/>
            <person name="Amend J.P."/>
        </authorList>
    </citation>
    <scope>NUCLEOTIDE SEQUENCE [LARGE SCALE GENOMIC DNA]</scope>
    <source>
        <strain evidence="3">SURF_26</strain>
    </source>
</reference>
<gene>
    <name evidence="3" type="ORF">C4541_12625</name>
</gene>